<dbReference type="Proteomes" id="UP000615446">
    <property type="component" value="Unassembled WGS sequence"/>
</dbReference>
<dbReference type="Pfam" id="PF13837">
    <property type="entry name" value="Myb_DNA-bind_4"/>
    <property type="match status" value="1"/>
</dbReference>
<dbReference type="InterPro" id="IPR044822">
    <property type="entry name" value="Myb_DNA-bind_4"/>
</dbReference>
<dbReference type="Gene3D" id="1.10.10.60">
    <property type="entry name" value="Homeodomain-like"/>
    <property type="match status" value="1"/>
</dbReference>
<evidence type="ECO:0000313" key="4">
    <source>
        <dbReference type="Proteomes" id="UP000615446"/>
    </source>
</evidence>
<dbReference type="AlphaFoldDB" id="A0A8H3QL83"/>
<evidence type="ECO:0000259" key="2">
    <source>
        <dbReference type="Pfam" id="PF13837"/>
    </source>
</evidence>
<name>A0A8H3QL83_9GLOM</name>
<dbReference type="OrthoDB" id="2343490at2759"/>
<evidence type="ECO:0000313" key="3">
    <source>
        <dbReference type="EMBL" id="GES83227.1"/>
    </source>
</evidence>
<organism evidence="3 4">
    <name type="scientific">Rhizophagus clarus</name>
    <dbReference type="NCBI Taxonomy" id="94130"/>
    <lineage>
        <taxon>Eukaryota</taxon>
        <taxon>Fungi</taxon>
        <taxon>Fungi incertae sedis</taxon>
        <taxon>Mucoromycota</taxon>
        <taxon>Glomeromycotina</taxon>
        <taxon>Glomeromycetes</taxon>
        <taxon>Glomerales</taxon>
        <taxon>Glomeraceae</taxon>
        <taxon>Rhizophagus</taxon>
    </lineage>
</organism>
<dbReference type="EMBL" id="BLAL01000068">
    <property type="protein sequence ID" value="GES83227.1"/>
    <property type="molecule type" value="Genomic_DNA"/>
</dbReference>
<gene>
    <name evidence="3" type="ORF">RCL2_001038800</name>
</gene>
<reference evidence="3" key="1">
    <citation type="submission" date="2019-10" db="EMBL/GenBank/DDBJ databases">
        <title>Conservation and host-specific expression of non-tandemly repeated heterogenous ribosome RNA gene in arbuscular mycorrhizal fungi.</title>
        <authorList>
            <person name="Maeda T."/>
            <person name="Kobayashi Y."/>
            <person name="Nakagawa T."/>
            <person name="Ezawa T."/>
            <person name="Yamaguchi K."/>
            <person name="Bino T."/>
            <person name="Nishimoto Y."/>
            <person name="Shigenobu S."/>
            <person name="Kawaguchi M."/>
        </authorList>
    </citation>
    <scope>NUCLEOTIDE SEQUENCE</scope>
    <source>
        <strain evidence="3">HR1</strain>
    </source>
</reference>
<evidence type="ECO:0000256" key="1">
    <source>
        <dbReference type="SAM" id="MobiDB-lite"/>
    </source>
</evidence>
<feature type="region of interest" description="Disordered" evidence="1">
    <location>
        <begin position="268"/>
        <end position="293"/>
    </location>
</feature>
<sequence>MAVPKHLSQCNWLVIEMVHKLYDQLKYKWRSVLEQFLSLSAIHTPPFTNLTNNLPLQQKQRTNILSQQYQMNNSSLLQQNNLSLQQLQQLQYDITDSLNDTTRYEMVKNYSFIIKYNIRYFAPTAIVTESSSIPISTHITPPTNKINRWVSSEVRMLIEQAGKHQQALQRAKDPREKGRIWDKIISTIQNSDMASSFLKERTKASIQQKWDSLLQKYRDIKDKISRTGEEPIQNEWEFFRDMDEYLKEDPSITAPITVDSIHGVKHKIQKPENQDEENNIKKRKNSRSADEEKANVEEFRSFIKEQTETITEIMKNQFLHASEIQQRQHSEQMEIFRQFLNKF</sequence>
<comment type="caution">
    <text evidence="3">The sequence shown here is derived from an EMBL/GenBank/DDBJ whole genome shotgun (WGS) entry which is preliminary data.</text>
</comment>
<feature type="domain" description="Myb/SANT-like DNA-binding" evidence="2">
    <location>
        <begin position="147"/>
        <end position="245"/>
    </location>
</feature>
<proteinExistence type="predicted"/>
<protein>
    <submittedName>
        <fullName evidence="3">Trihelix transcription factor GT-3a-like</fullName>
    </submittedName>
</protein>
<accession>A0A8H3QL83</accession>